<evidence type="ECO:0000256" key="4">
    <source>
        <dbReference type="ARBA" id="ARBA00023136"/>
    </source>
</evidence>
<feature type="transmembrane region" description="Helical" evidence="6">
    <location>
        <begin position="107"/>
        <end position="126"/>
    </location>
</feature>
<dbReference type="Proteomes" id="UP000294933">
    <property type="component" value="Unassembled WGS sequence"/>
</dbReference>
<organism evidence="7 8">
    <name type="scientific">Rickenella mellea</name>
    <dbReference type="NCBI Taxonomy" id="50990"/>
    <lineage>
        <taxon>Eukaryota</taxon>
        <taxon>Fungi</taxon>
        <taxon>Dikarya</taxon>
        <taxon>Basidiomycota</taxon>
        <taxon>Agaricomycotina</taxon>
        <taxon>Agaricomycetes</taxon>
        <taxon>Hymenochaetales</taxon>
        <taxon>Rickenellaceae</taxon>
        <taxon>Rickenella</taxon>
    </lineage>
</organism>
<evidence type="ECO:0000313" key="8">
    <source>
        <dbReference type="Proteomes" id="UP000294933"/>
    </source>
</evidence>
<feature type="compositionally biased region" description="Polar residues" evidence="5">
    <location>
        <begin position="341"/>
        <end position="356"/>
    </location>
</feature>
<reference evidence="7 8" key="1">
    <citation type="submission" date="2018-06" db="EMBL/GenBank/DDBJ databases">
        <title>A transcriptomic atlas of mushroom development highlights an independent origin of complex multicellularity.</title>
        <authorList>
            <consortium name="DOE Joint Genome Institute"/>
            <person name="Krizsan K."/>
            <person name="Almasi E."/>
            <person name="Merenyi Z."/>
            <person name="Sahu N."/>
            <person name="Viragh M."/>
            <person name="Koszo T."/>
            <person name="Mondo S."/>
            <person name="Kiss B."/>
            <person name="Balint B."/>
            <person name="Kues U."/>
            <person name="Barry K."/>
            <person name="Hegedus J.C."/>
            <person name="Henrissat B."/>
            <person name="Johnson J."/>
            <person name="Lipzen A."/>
            <person name="Ohm R."/>
            <person name="Nagy I."/>
            <person name="Pangilinan J."/>
            <person name="Yan J."/>
            <person name="Xiong Y."/>
            <person name="Grigoriev I.V."/>
            <person name="Hibbett D.S."/>
            <person name="Nagy L.G."/>
        </authorList>
    </citation>
    <scope>NUCLEOTIDE SEQUENCE [LARGE SCALE GENOMIC DNA]</scope>
    <source>
        <strain evidence="7 8">SZMC22713</strain>
    </source>
</reference>
<comment type="subcellular location">
    <subcellularLocation>
        <location evidence="1">Membrane</location>
        <topology evidence="1">Multi-pass membrane protein</topology>
    </subcellularLocation>
</comment>
<protein>
    <submittedName>
        <fullName evidence="7">Uncharacterized protein</fullName>
    </submittedName>
</protein>
<dbReference type="PANTHER" id="PTHR23112:SF37">
    <property type="entry name" value="G PROTEIN-COUPLED RECEPTOR GPR1"/>
    <property type="match status" value="1"/>
</dbReference>
<dbReference type="VEuPathDB" id="FungiDB:BD410DRAFT_805970"/>
<keyword evidence="3 6" id="KW-1133">Transmembrane helix</keyword>
<evidence type="ECO:0000256" key="5">
    <source>
        <dbReference type="SAM" id="MobiDB-lite"/>
    </source>
</evidence>
<dbReference type="GO" id="GO:0004930">
    <property type="term" value="F:G protein-coupled receptor activity"/>
    <property type="evidence" value="ECO:0007669"/>
    <property type="project" value="TreeGrafter"/>
</dbReference>
<dbReference type="EMBL" id="ML170199">
    <property type="protein sequence ID" value="TDL19193.1"/>
    <property type="molecule type" value="Genomic_DNA"/>
</dbReference>
<dbReference type="Gene3D" id="1.20.1070.10">
    <property type="entry name" value="Rhodopsin 7-helix transmembrane proteins"/>
    <property type="match status" value="1"/>
</dbReference>
<evidence type="ECO:0000313" key="7">
    <source>
        <dbReference type="EMBL" id="TDL19193.1"/>
    </source>
</evidence>
<evidence type="ECO:0000256" key="6">
    <source>
        <dbReference type="SAM" id="Phobius"/>
    </source>
</evidence>
<dbReference type="AlphaFoldDB" id="A0A4Y7PUV8"/>
<proteinExistence type="predicted"/>
<evidence type="ECO:0000256" key="1">
    <source>
        <dbReference type="ARBA" id="ARBA00004141"/>
    </source>
</evidence>
<dbReference type="SUPFAM" id="SSF81321">
    <property type="entry name" value="Family A G protein-coupled receptor-like"/>
    <property type="match status" value="1"/>
</dbReference>
<feature type="region of interest" description="Disordered" evidence="5">
    <location>
        <begin position="323"/>
        <end position="356"/>
    </location>
</feature>
<dbReference type="STRING" id="50990.A0A4Y7PUV8"/>
<dbReference type="GO" id="GO:0005886">
    <property type="term" value="C:plasma membrane"/>
    <property type="evidence" value="ECO:0007669"/>
    <property type="project" value="TreeGrafter"/>
</dbReference>
<sequence>MSRFSDNRKQCNFIRYLKATPLKKRKLLRNPVNVYLILLFSSDLVHAIGQGMNAKWVYDGVVYTGAYCTAQGITRQVGETGGALATLAIAVHTFIVLFTRKGHDSRTTAICIVLSICVFLIGFVLGEVGKNGATRYITPTPYWCWISSKYASARIWGQYVWLWVTLGVSIAVYVPIFLWNRGNLSVDNESWWKVTFYWRPSSMPKDRGKSVRNRPGLPALAILAYPLIYSILILPFSVVRWITFTHHTVPPIATFIAAIFYGFSGLFNVILLLSTRQQLLLFGNPDCLTNLDDSSTHGAGRPPYASSIAGSFTSRDHGDGHVQLSNIAGSGHMNNGRLASPSESGWNTPRTSQELP</sequence>
<feature type="transmembrane region" description="Helical" evidence="6">
    <location>
        <begin position="160"/>
        <end position="179"/>
    </location>
</feature>
<gene>
    <name evidence="7" type="ORF">BD410DRAFT_805970</name>
</gene>
<feature type="transmembrane region" description="Helical" evidence="6">
    <location>
        <begin position="217"/>
        <end position="239"/>
    </location>
</feature>
<feature type="transmembrane region" description="Helical" evidence="6">
    <location>
        <begin position="82"/>
        <end position="100"/>
    </location>
</feature>
<evidence type="ECO:0000256" key="3">
    <source>
        <dbReference type="ARBA" id="ARBA00022989"/>
    </source>
</evidence>
<accession>A0A4Y7PUV8</accession>
<keyword evidence="8" id="KW-1185">Reference proteome</keyword>
<dbReference type="PANTHER" id="PTHR23112">
    <property type="entry name" value="G PROTEIN-COUPLED RECEPTOR 157-RELATED"/>
    <property type="match status" value="1"/>
</dbReference>
<feature type="transmembrane region" description="Helical" evidence="6">
    <location>
        <begin position="32"/>
        <end position="49"/>
    </location>
</feature>
<name>A0A4Y7PUV8_9AGAM</name>
<evidence type="ECO:0000256" key="2">
    <source>
        <dbReference type="ARBA" id="ARBA00022692"/>
    </source>
</evidence>
<keyword evidence="2 6" id="KW-0812">Transmembrane</keyword>
<feature type="transmembrane region" description="Helical" evidence="6">
    <location>
        <begin position="251"/>
        <end position="273"/>
    </location>
</feature>
<dbReference type="OrthoDB" id="100006at2759"/>
<keyword evidence="4 6" id="KW-0472">Membrane</keyword>
<dbReference type="GO" id="GO:0007189">
    <property type="term" value="P:adenylate cyclase-activating G protein-coupled receptor signaling pathway"/>
    <property type="evidence" value="ECO:0007669"/>
    <property type="project" value="TreeGrafter"/>
</dbReference>